<dbReference type="InterPro" id="IPR039353">
    <property type="entry name" value="TF_Adf1"/>
</dbReference>
<dbReference type="InterPro" id="IPR006578">
    <property type="entry name" value="MADF-dom"/>
</dbReference>
<name>A0ABM1F4I3_PRICU</name>
<organism evidence="3 4">
    <name type="scientific">Priapulus caudatus</name>
    <name type="common">Priapulid worm</name>
    <dbReference type="NCBI Taxonomy" id="37621"/>
    <lineage>
        <taxon>Eukaryota</taxon>
        <taxon>Metazoa</taxon>
        <taxon>Ecdysozoa</taxon>
        <taxon>Scalidophora</taxon>
        <taxon>Priapulida</taxon>
        <taxon>Priapulimorpha</taxon>
        <taxon>Priapulimorphida</taxon>
        <taxon>Priapulidae</taxon>
        <taxon>Priapulus</taxon>
    </lineage>
</organism>
<feature type="compositionally biased region" description="Basic and acidic residues" evidence="1">
    <location>
        <begin position="1"/>
        <end position="17"/>
    </location>
</feature>
<sequence length="344" mass="39258">MPPKDKGRGRGRSEGRAKNPKRSRSPSSASSVALESEPEQPQASQPQESLPPAAQTHESDVDTDAASVTSKTSVARKGKKTKIHSSLTEEEEQSMVDWLAENTVFYNKRMKAYKDMTKKESLWREKAAELGKDVAELKLWYSSLRTRFGRLKKKKSGQEDVEMTERDEWVYNHFQFLVPYVHEVQPKTTVSMKQKIAVTTTSIRAAQEDEDIGDDDINDTVIEPSQQTPGSSKASEEQQLTPSIKSAQSKRFIEMEEALLAGMQQRTSTMMAMHAEYMERQRGKDRERETFVDWMRSVIHELDHGLWRMCQRELTSVLYRYLDENDELKTKPTTSVSSEIGAIV</sequence>
<feature type="region of interest" description="Disordered" evidence="1">
    <location>
        <begin position="1"/>
        <end position="93"/>
    </location>
</feature>
<feature type="compositionally biased region" description="Acidic residues" evidence="1">
    <location>
        <begin position="208"/>
        <end position="218"/>
    </location>
</feature>
<dbReference type="Proteomes" id="UP000695022">
    <property type="component" value="Unplaced"/>
</dbReference>
<proteinExistence type="predicted"/>
<dbReference type="PROSITE" id="PS51029">
    <property type="entry name" value="MADF"/>
    <property type="match status" value="1"/>
</dbReference>
<feature type="region of interest" description="Disordered" evidence="1">
    <location>
        <begin position="206"/>
        <end position="247"/>
    </location>
</feature>
<evidence type="ECO:0000256" key="1">
    <source>
        <dbReference type="SAM" id="MobiDB-lite"/>
    </source>
</evidence>
<evidence type="ECO:0000313" key="4">
    <source>
        <dbReference type="RefSeq" id="XP_014679354.1"/>
    </source>
</evidence>
<gene>
    <name evidence="4" type="primary">LOC106819216</name>
</gene>
<dbReference type="GeneID" id="106819216"/>
<keyword evidence="3" id="KW-1185">Reference proteome</keyword>
<protein>
    <submittedName>
        <fullName evidence="4">Uncharacterized protein LOC106819216 isoform X1</fullName>
    </submittedName>
</protein>
<evidence type="ECO:0000259" key="2">
    <source>
        <dbReference type="PROSITE" id="PS51029"/>
    </source>
</evidence>
<evidence type="ECO:0000313" key="3">
    <source>
        <dbReference type="Proteomes" id="UP000695022"/>
    </source>
</evidence>
<feature type="compositionally biased region" description="Basic residues" evidence="1">
    <location>
        <begin position="74"/>
        <end position="83"/>
    </location>
</feature>
<dbReference type="PANTHER" id="PTHR12243">
    <property type="entry name" value="MADF DOMAIN TRANSCRIPTION FACTOR"/>
    <property type="match status" value="1"/>
</dbReference>
<dbReference type="RefSeq" id="XP_014679354.1">
    <property type="nucleotide sequence ID" value="XM_014823868.1"/>
</dbReference>
<feature type="domain" description="MADF" evidence="2">
    <location>
        <begin position="94"/>
        <end position="182"/>
    </location>
</feature>
<feature type="compositionally biased region" description="Low complexity" evidence="1">
    <location>
        <begin position="25"/>
        <end position="55"/>
    </location>
</feature>
<dbReference type="Pfam" id="PF10545">
    <property type="entry name" value="MADF_DNA_bdg"/>
    <property type="match status" value="1"/>
</dbReference>
<dbReference type="PANTHER" id="PTHR12243:SF60">
    <property type="entry name" value="SI:CH211-15D5.12-RELATED"/>
    <property type="match status" value="1"/>
</dbReference>
<reference evidence="4" key="1">
    <citation type="submission" date="2025-08" db="UniProtKB">
        <authorList>
            <consortium name="RefSeq"/>
        </authorList>
    </citation>
    <scope>IDENTIFICATION</scope>
</reference>
<feature type="compositionally biased region" description="Polar residues" evidence="1">
    <location>
        <begin position="223"/>
        <end position="247"/>
    </location>
</feature>
<accession>A0ABM1F4I3</accession>